<feature type="region of interest" description="Disordered" evidence="1">
    <location>
        <begin position="244"/>
        <end position="264"/>
    </location>
</feature>
<dbReference type="InterPro" id="IPR048862">
    <property type="entry name" value="SPOCS_spoVID_N"/>
</dbReference>
<accession>A0ABT9WM70</accession>
<dbReference type="InterPro" id="IPR018392">
    <property type="entry name" value="LysM"/>
</dbReference>
<feature type="compositionally biased region" description="Basic and acidic residues" evidence="1">
    <location>
        <begin position="144"/>
        <end position="196"/>
    </location>
</feature>
<evidence type="ECO:0000313" key="4">
    <source>
        <dbReference type="Proteomes" id="UP001223586"/>
    </source>
</evidence>
<dbReference type="NCBIfam" id="TIGR02907">
    <property type="entry name" value="spore_VI_D"/>
    <property type="match status" value="1"/>
</dbReference>
<dbReference type="Pfam" id="PF01476">
    <property type="entry name" value="LysM"/>
    <property type="match status" value="1"/>
</dbReference>
<evidence type="ECO:0000259" key="2">
    <source>
        <dbReference type="PROSITE" id="PS51782"/>
    </source>
</evidence>
<protein>
    <submittedName>
        <fullName evidence="3">Stage VI sporulation protein D</fullName>
    </submittedName>
</protein>
<dbReference type="SUPFAM" id="SSF54106">
    <property type="entry name" value="LysM domain"/>
    <property type="match status" value="1"/>
</dbReference>
<dbReference type="SMART" id="SM00257">
    <property type="entry name" value="LysM"/>
    <property type="match status" value="1"/>
</dbReference>
<comment type="caution">
    <text evidence="3">The sequence shown here is derived from an EMBL/GenBank/DDBJ whole genome shotgun (WGS) entry which is preliminary data.</text>
</comment>
<dbReference type="Gene3D" id="3.10.350.10">
    <property type="entry name" value="LysM domain"/>
    <property type="match status" value="1"/>
</dbReference>
<dbReference type="EMBL" id="JAUSTT010000001">
    <property type="protein sequence ID" value="MDQ0174336.1"/>
    <property type="molecule type" value="Genomic_DNA"/>
</dbReference>
<organism evidence="3 4">
    <name type="scientific">Bacillus chungangensis</name>
    <dbReference type="NCBI Taxonomy" id="587633"/>
    <lineage>
        <taxon>Bacteria</taxon>
        <taxon>Bacillati</taxon>
        <taxon>Bacillota</taxon>
        <taxon>Bacilli</taxon>
        <taxon>Bacillales</taxon>
        <taxon>Bacillaceae</taxon>
        <taxon>Bacillus</taxon>
    </lineage>
</organism>
<feature type="domain" description="LysM" evidence="2">
    <location>
        <begin position="353"/>
        <end position="397"/>
    </location>
</feature>
<gene>
    <name evidence="3" type="ORF">J2S08_000167</name>
</gene>
<evidence type="ECO:0000313" key="3">
    <source>
        <dbReference type="EMBL" id="MDQ0174336.1"/>
    </source>
</evidence>
<dbReference type="CDD" id="cd00118">
    <property type="entry name" value="LysM"/>
    <property type="match status" value="1"/>
</dbReference>
<keyword evidence="4" id="KW-1185">Reference proteome</keyword>
<dbReference type="Proteomes" id="UP001223586">
    <property type="component" value="Unassembled WGS sequence"/>
</dbReference>
<name>A0ABT9WM70_9BACI</name>
<reference evidence="3 4" key="1">
    <citation type="submission" date="2023-07" db="EMBL/GenBank/DDBJ databases">
        <title>Genomic Encyclopedia of Type Strains, Phase IV (KMG-IV): sequencing the most valuable type-strain genomes for metagenomic binning, comparative biology and taxonomic classification.</title>
        <authorList>
            <person name="Goeker M."/>
        </authorList>
    </citation>
    <scope>NUCLEOTIDE SEQUENCE [LARGE SCALE GENOMIC DNA]</scope>
    <source>
        <strain evidence="3 4">DSM 23837</strain>
    </source>
</reference>
<dbReference type="PROSITE" id="PS51782">
    <property type="entry name" value="LYSM"/>
    <property type="match status" value="1"/>
</dbReference>
<dbReference type="Pfam" id="PF20918">
    <property type="entry name" value="SPOCS_spoVID-N"/>
    <property type="match status" value="1"/>
</dbReference>
<dbReference type="RefSeq" id="WP_307225716.1">
    <property type="nucleotide sequence ID" value="NZ_JAUSTT010000001.1"/>
</dbReference>
<feature type="region of interest" description="Disordered" evidence="1">
    <location>
        <begin position="143"/>
        <end position="213"/>
    </location>
</feature>
<dbReference type="InterPro" id="IPR014256">
    <property type="entry name" value="Spore_VI_D"/>
</dbReference>
<dbReference type="InterPro" id="IPR036779">
    <property type="entry name" value="LysM_dom_sf"/>
</dbReference>
<sequence length="411" mass="48016">MSETRHTSLRFPLEESIWFESGQEVEELISISLDPNITIHEEDQLVIIRGDLELSGEYQPNEKEEDQLEFDETGRKYVQRVDIHEHGTAEFSHCFPLDITVPRNRLKHVDDVDVYVESFDYILPERSCLKLTAELIMTGIYEPADEKPEEQQQRESPQENIQETREKEEEETKEKEKEEETEETRLEIPDKEEMVVPEKSAISEEPSEDLETNKLFSENLREKAEPEPEEEELIESFTVEVRRTAKSEEEEETEQVNSSTELIDSDIQEERFKNFLKMPFQHKAESSSSVLEKETVESSSSLIIEESSSHEKIKEKKHKDTHIVEKEKKKKKDGISLAEFFARKEPDEAASMKVCIIQKGETLDFIAEKYDVHVQQILRVNRMETVSDLSEGQVIYIPQKRHHIKNFKGSI</sequence>
<evidence type="ECO:0000256" key="1">
    <source>
        <dbReference type="SAM" id="MobiDB-lite"/>
    </source>
</evidence>
<proteinExistence type="predicted"/>